<dbReference type="InterPro" id="IPR010565">
    <property type="entry name" value="Muskelin_N"/>
</dbReference>
<organism evidence="4 5">
    <name type="scientific">Pocillopora meandrina</name>
    <dbReference type="NCBI Taxonomy" id="46732"/>
    <lineage>
        <taxon>Eukaryota</taxon>
        <taxon>Metazoa</taxon>
        <taxon>Cnidaria</taxon>
        <taxon>Anthozoa</taxon>
        <taxon>Hexacorallia</taxon>
        <taxon>Scleractinia</taxon>
        <taxon>Astrocoeniina</taxon>
        <taxon>Pocilloporidae</taxon>
        <taxon>Pocillopora</taxon>
    </lineage>
</organism>
<dbReference type="Proteomes" id="UP001159428">
    <property type="component" value="Unassembled WGS sequence"/>
</dbReference>
<evidence type="ECO:0000313" key="5">
    <source>
        <dbReference type="Proteomes" id="UP001159428"/>
    </source>
</evidence>
<dbReference type="EMBL" id="CALNXJ010000057">
    <property type="protein sequence ID" value="CAH3155043.1"/>
    <property type="molecule type" value="Genomic_DNA"/>
</dbReference>
<feature type="domain" description="Muskelin N-terminal" evidence="3">
    <location>
        <begin position="9"/>
        <end position="203"/>
    </location>
</feature>
<dbReference type="GO" id="GO:0005737">
    <property type="term" value="C:cytoplasm"/>
    <property type="evidence" value="ECO:0007669"/>
    <property type="project" value="TreeGrafter"/>
</dbReference>
<proteinExistence type="predicted"/>
<keyword evidence="5" id="KW-1185">Reference proteome</keyword>
<keyword evidence="1" id="KW-0880">Kelch repeat</keyword>
<evidence type="ECO:0000256" key="2">
    <source>
        <dbReference type="ARBA" id="ARBA00022737"/>
    </source>
</evidence>
<dbReference type="FunFam" id="2.60.120.260:FF:000066">
    <property type="entry name" value="Muskelin 1"/>
    <property type="match status" value="1"/>
</dbReference>
<dbReference type="Gene3D" id="2.120.10.80">
    <property type="entry name" value="Kelch-type beta propeller"/>
    <property type="match status" value="2"/>
</dbReference>
<dbReference type="Pfam" id="PF06588">
    <property type="entry name" value="Muskelin_N"/>
    <property type="match status" value="1"/>
</dbReference>
<dbReference type="PROSITE" id="PS50896">
    <property type="entry name" value="LISH"/>
    <property type="match status" value="1"/>
</dbReference>
<evidence type="ECO:0000313" key="4">
    <source>
        <dbReference type="EMBL" id="CAH3155043.1"/>
    </source>
</evidence>
<comment type="caution">
    <text evidence="4">The sequence shown here is derived from an EMBL/GenBank/DDBJ whole genome shotgun (WGS) entry which is preliminary data.</text>
</comment>
<dbReference type="SUPFAM" id="SSF117281">
    <property type="entry name" value="Kelch motif"/>
    <property type="match status" value="1"/>
</dbReference>
<dbReference type="InterPro" id="IPR015915">
    <property type="entry name" value="Kelch-typ_b-propeller"/>
</dbReference>
<dbReference type="InterPro" id="IPR008979">
    <property type="entry name" value="Galactose-bd-like_sf"/>
</dbReference>
<accession>A0AAU9XQL4</accession>
<dbReference type="PANTHER" id="PTHR15526">
    <property type="entry name" value="MUSKELIN"/>
    <property type="match status" value="1"/>
</dbReference>
<name>A0AAU9XQL4_9CNID</name>
<dbReference type="InterPro" id="IPR052456">
    <property type="entry name" value="CTLH_complex_component"/>
</dbReference>
<evidence type="ECO:0000259" key="3">
    <source>
        <dbReference type="Pfam" id="PF06588"/>
    </source>
</evidence>
<dbReference type="SUPFAM" id="SSF49785">
    <property type="entry name" value="Galactose-binding domain-like"/>
    <property type="match status" value="1"/>
</dbReference>
<protein>
    <recommendedName>
        <fullName evidence="3">Muskelin N-terminal domain-containing protein</fullName>
    </recommendedName>
</protein>
<gene>
    <name evidence="4" type="ORF">PMEA_00027939</name>
</gene>
<dbReference type="PANTHER" id="PTHR15526:SF5">
    <property type="entry name" value="MUSKELIN"/>
    <property type="match status" value="1"/>
</dbReference>
<evidence type="ECO:0000256" key="1">
    <source>
        <dbReference type="ARBA" id="ARBA00022441"/>
    </source>
</evidence>
<sequence length="731" mass="84481">MAASGAVETRVLTYTIHKCSSYSANYLPTNILEDKPNDQSSRWSSDSNYPPQFLILKLEKPAIVMTITFGKYEKTHVCNLRKFKIYGGLNDEHMTELLQSGLRNDHIKEAFELQHELDGKMFPCQFIKIVPIMSWGPSFNFSIWFVELSGVDDPEIVQPSLTWFNTYREREAIRLCLKHFRQHNYAEAFESLQKRTKINLEHPMLTELHQKLVIDNDFDGCEKIIEQASNDAIFSHYISQQDYKPKWKAIIPLAAQNDDSSSSRPGMRGGHQMSIDMESQVIYLLGGWDGMVDLADFWSFTVESSQWTCLSRDTEQEGGPCARSCHKMCLDGKRKLIYTLGRYLDSGMRNVTPLKSDFYVYDITRNQWTLISADTASEGGPPLIFDHQMCIDVEKSTIYVFGGRVLTSSSGDERAQETLFSGLYSYNCQTNTWNKLKDDCPELRSRIGHSMLFHPEKRLLYIFAGQRGREFLSDFITYNVDTHEISFIYDGSKKESDQVPAAGFTQRATIDPGLNEIHVLSGLSKDKEKREETVRNSFWVYDMERKSWSCVYKNENMGQQYWTKMQNVEPCPRFAHQLVYDDIHKVHYLFGGNPGKSSIPKMRLDDFWSLKLSRPSREHLLRRCRYLIRKQRFQEMAARDPYEALRYLQHELSETVAHDDPDESQEFRLIASSLFSQSVSTQDRMETDADSLSPPLNDGFAGRTQLFDTLVSFFPEHMTQPKGNLVDLITF</sequence>
<dbReference type="Pfam" id="PF24681">
    <property type="entry name" value="Kelch_KLHDC2_KLHL20_DRC7"/>
    <property type="match status" value="1"/>
</dbReference>
<dbReference type="Gene3D" id="2.60.120.260">
    <property type="entry name" value="Galactose-binding domain-like"/>
    <property type="match status" value="1"/>
</dbReference>
<dbReference type="AlphaFoldDB" id="A0AAU9XQL4"/>
<dbReference type="InterPro" id="IPR006594">
    <property type="entry name" value="LisH"/>
</dbReference>
<keyword evidence="2" id="KW-0677">Repeat</keyword>
<reference evidence="4 5" key="1">
    <citation type="submission" date="2022-05" db="EMBL/GenBank/DDBJ databases">
        <authorList>
            <consortium name="Genoscope - CEA"/>
            <person name="William W."/>
        </authorList>
    </citation>
    <scope>NUCLEOTIDE SEQUENCE [LARGE SCALE GENOMIC DNA]</scope>
</reference>